<keyword evidence="4" id="KW-1185">Reference proteome</keyword>
<accession>A0ABS4KGR9</accession>
<feature type="transmembrane region" description="Helical" evidence="2">
    <location>
        <begin position="7"/>
        <end position="28"/>
    </location>
</feature>
<evidence type="ECO:0000313" key="4">
    <source>
        <dbReference type="Proteomes" id="UP001314903"/>
    </source>
</evidence>
<proteinExistence type="predicted"/>
<keyword evidence="2" id="KW-0472">Membrane</keyword>
<name>A0ABS4KGR9_9FIRM</name>
<organism evidence="3 4">
    <name type="scientific">Acetoanaerobium pronyense</name>
    <dbReference type="NCBI Taxonomy" id="1482736"/>
    <lineage>
        <taxon>Bacteria</taxon>
        <taxon>Bacillati</taxon>
        <taxon>Bacillota</taxon>
        <taxon>Clostridia</taxon>
        <taxon>Peptostreptococcales</taxon>
        <taxon>Filifactoraceae</taxon>
        <taxon>Acetoanaerobium</taxon>
    </lineage>
</organism>
<protein>
    <submittedName>
        <fullName evidence="3">Uncharacterized protein</fullName>
    </submittedName>
</protein>
<evidence type="ECO:0000256" key="2">
    <source>
        <dbReference type="SAM" id="Phobius"/>
    </source>
</evidence>
<dbReference type="EMBL" id="JAGGLI010000005">
    <property type="protein sequence ID" value="MBP2026947.1"/>
    <property type="molecule type" value="Genomic_DNA"/>
</dbReference>
<feature type="region of interest" description="Disordered" evidence="1">
    <location>
        <begin position="47"/>
        <end position="94"/>
    </location>
</feature>
<feature type="compositionally biased region" description="Basic and acidic residues" evidence="1">
    <location>
        <begin position="47"/>
        <end position="63"/>
    </location>
</feature>
<reference evidence="3 4" key="1">
    <citation type="submission" date="2021-03" db="EMBL/GenBank/DDBJ databases">
        <title>Genomic Encyclopedia of Type Strains, Phase IV (KMG-IV): sequencing the most valuable type-strain genomes for metagenomic binning, comparative biology and taxonomic classification.</title>
        <authorList>
            <person name="Goeker M."/>
        </authorList>
    </citation>
    <scope>NUCLEOTIDE SEQUENCE [LARGE SCALE GENOMIC DNA]</scope>
    <source>
        <strain evidence="3 4">DSM 27512</strain>
    </source>
</reference>
<gene>
    <name evidence="3" type="ORF">J2Z35_000739</name>
</gene>
<keyword evidence="2" id="KW-1133">Transmembrane helix</keyword>
<dbReference type="Proteomes" id="UP001314903">
    <property type="component" value="Unassembled WGS sequence"/>
</dbReference>
<sequence>MDSKKTNIIIILLALSAIIAAYFAIQFFSKSNEDVLRESMVDEITNEKTEEKKSYENEKEEPRSLTPEENEVETNTEEKVPLENESENNRLSPAMKLKENIDTITSQFIQVESMLNEADQYSWFDDNLEMHVTSYGKNTDLYKIEARDRDMNFEIYYWENQVVFILAVPTENIGEKNDKGQPIGYRMYFRENKMIASTDLDFNPVDPKSNDFITMEDFTLRLSYYFYLSHIE</sequence>
<evidence type="ECO:0000256" key="1">
    <source>
        <dbReference type="SAM" id="MobiDB-lite"/>
    </source>
</evidence>
<keyword evidence="2" id="KW-0812">Transmembrane</keyword>
<dbReference type="RefSeq" id="WP_209659464.1">
    <property type="nucleotide sequence ID" value="NZ_JAGGLI010000005.1"/>
</dbReference>
<evidence type="ECO:0000313" key="3">
    <source>
        <dbReference type="EMBL" id="MBP2026947.1"/>
    </source>
</evidence>
<comment type="caution">
    <text evidence="3">The sequence shown here is derived from an EMBL/GenBank/DDBJ whole genome shotgun (WGS) entry which is preliminary data.</text>
</comment>